<dbReference type="Gene3D" id="3.40.50.1820">
    <property type="entry name" value="alpha/beta hydrolase"/>
    <property type="match status" value="1"/>
</dbReference>
<dbReference type="AlphaFoldDB" id="A0A6G1IR04"/>
<feature type="domain" description="AB hydrolase-1" evidence="4">
    <location>
        <begin position="98"/>
        <end position="204"/>
    </location>
</feature>
<keyword evidence="6" id="KW-1185">Reference proteome</keyword>
<dbReference type="PRINTS" id="PR00412">
    <property type="entry name" value="EPOXHYDRLASE"/>
</dbReference>
<dbReference type="InterPro" id="IPR000073">
    <property type="entry name" value="AB_hydrolase_1"/>
</dbReference>
<comment type="similarity">
    <text evidence="2">Belongs to the AB hydrolase superfamily. Epoxide hydrolase family.</text>
</comment>
<keyword evidence="3" id="KW-0812">Transmembrane</keyword>
<dbReference type="GO" id="GO:0016787">
    <property type="term" value="F:hydrolase activity"/>
    <property type="evidence" value="ECO:0007669"/>
    <property type="project" value="UniProtKB-KW"/>
</dbReference>
<dbReference type="InterPro" id="IPR000639">
    <property type="entry name" value="Epox_hydrolase-like"/>
</dbReference>
<evidence type="ECO:0000313" key="6">
    <source>
        <dbReference type="Proteomes" id="UP000799291"/>
    </source>
</evidence>
<keyword evidence="3" id="KW-0472">Membrane</keyword>
<accession>A0A6G1IR04</accession>
<dbReference type="EMBL" id="MU005597">
    <property type="protein sequence ID" value="KAF2680299.1"/>
    <property type="molecule type" value="Genomic_DNA"/>
</dbReference>
<dbReference type="SUPFAM" id="SSF53474">
    <property type="entry name" value="alpha/beta-Hydrolases"/>
    <property type="match status" value="1"/>
</dbReference>
<protein>
    <submittedName>
        <fullName evidence="5">Alpha/beta-hydrolase</fullName>
    </submittedName>
</protein>
<evidence type="ECO:0000259" key="4">
    <source>
        <dbReference type="Pfam" id="PF00561"/>
    </source>
</evidence>
<dbReference type="Pfam" id="PF00561">
    <property type="entry name" value="Abhydrolase_1"/>
    <property type="match status" value="1"/>
</dbReference>
<dbReference type="InterPro" id="IPR029058">
    <property type="entry name" value="AB_hydrolase_fold"/>
</dbReference>
<sequence>MTVAQLAWQAFSFGYGLANLVFMVGIATFRDGAFTKRPSESEKKALSSAQKRYWSLTGQPLHGFMHKFFTLRNGTKLHYVLKPGAPNADASTVKNVAICIHGFPDSFLLWRKLLTAGYLDEHILIAVDLPGYGGSDNLPKYGANEILETMTEFILGMREQYLHEEAKLVVVSHDWGGVIATRLASEASQLADRFVIASAVIPQNWTSNASTKTASAKQMLHTYFRRPLSIGLLRNALSTLKPVFSQVGRSFYVFIFNLPYPLSTFFVTFGDYWLLKVLHNVAAGLLKLDGQWIRKLNEEEATDLLVSSTGPGIAQLEEGKLRYPEGVNKRIDDYGMSEKIRIYREGFLLGKWEKSLETVVALSEIPASASRQGSASSGAGLFDEGPSGALKAPATVIYGKFDAAFDKRLALEGISDYLSKASQVVLLEAGHWVPVEEEGSVALEKIVEWALGDEGKPLRGVVEEIPNAKMVVEK</sequence>
<organism evidence="5 6">
    <name type="scientific">Lentithecium fluviatile CBS 122367</name>
    <dbReference type="NCBI Taxonomy" id="1168545"/>
    <lineage>
        <taxon>Eukaryota</taxon>
        <taxon>Fungi</taxon>
        <taxon>Dikarya</taxon>
        <taxon>Ascomycota</taxon>
        <taxon>Pezizomycotina</taxon>
        <taxon>Dothideomycetes</taxon>
        <taxon>Pleosporomycetidae</taxon>
        <taxon>Pleosporales</taxon>
        <taxon>Massarineae</taxon>
        <taxon>Lentitheciaceae</taxon>
        <taxon>Lentithecium</taxon>
    </lineage>
</organism>
<feature type="transmembrane region" description="Helical" evidence="3">
    <location>
        <begin position="6"/>
        <end position="29"/>
    </location>
</feature>
<evidence type="ECO:0000256" key="1">
    <source>
        <dbReference type="ARBA" id="ARBA00022801"/>
    </source>
</evidence>
<reference evidence="5" key="1">
    <citation type="journal article" date="2020" name="Stud. Mycol.">
        <title>101 Dothideomycetes genomes: a test case for predicting lifestyles and emergence of pathogens.</title>
        <authorList>
            <person name="Haridas S."/>
            <person name="Albert R."/>
            <person name="Binder M."/>
            <person name="Bloem J."/>
            <person name="Labutti K."/>
            <person name="Salamov A."/>
            <person name="Andreopoulos B."/>
            <person name="Baker S."/>
            <person name="Barry K."/>
            <person name="Bills G."/>
            <person name="Bluhm B."/>
            <person name="Cannon C."/>
            <person name="Castanera R."/>
            <person name="Culley D."/>
            <person name="Daum C."/>
            <person name="Ezra D."/>
            <person name="Gonzalez J."/>
            <person name="Henrissat B."/>
            <person name="Kuo A."/>
            <person name="Liang C."/>
            <person name="Lipzen A."/>
            <person name="Lutzoni F."/>
            <person name="Magnuson J."/>
            <person name="Mondo S."/>
            <person name="Nolan M."/>
            <person name="Ohm R."/>
            <person name="Pangilinan J."/>
            <person name="Park H.-J."/>
            <person name="Ramirez L."/>
            <person name="Alfaro M."/>
            <person name="Sun H."/>
            <person name="Tritt A."/>
            <person name="Yoshinaga Y."/>
            <person name="Zwiers L.-H."/>
            <person name="Turgeon B."/>
            <person name="Goodwin S."/>
            <person name="Spatafora J."/>
            <person name="Crous P."/>
            <person name="Grigoriev I."/>
        </authorList>
    </citation>
    <scope>NUCLEOTIDE SEQUENCE</scope>
    <source>
        <strain evidence="5">CBS 122367</strain>
    </source>
</reference>
<dbReference type="PANTHER" id="PTHR43329">
    <property type="entry name" value="EPOXIDE HYDROLASE"/>
    <property type="match status" value="1"/>
</dbReference>
<name>A0A6G1IR04_9PLEO</name>
<proteinExistence type="inferred from homology"/>
<dbReference type="OrthoDB" id="6431331at2759"/>
<keyword evidence="1 5" id="KW-0378">Hydrolase</keyword>
<keyword evidence="3" id="KW-1133">Transmembrane helix</keyword>
<gene>
    <name evidence="5" type="ORF">K458DRAFT_479887</name>
</gene>
<evidence type="ECO:0000313" key="5">
    <source>
        <dbReference type="EMBL" id="KAF2680299.1"/>
    </source>
</evidence>
<evidence type="ECO:0000256" key="3">
    <source>
        <dbReference type="SAM" id="Phobius"/>
    </source>
</evidence>
<dbReference type="Proteomes" id="UP000799291">
    <property type="component" value="Unassembled WGS sequence"/>
</dbReference>
<evidence type="ECO:0000256" key="2">
    <source>
        <dbReference type="ARBA" id="ARBA00038334"/>
    </source>
</evidence>